<dbReference type="GO" id="GO:0005634">
    <property type="term" value="C:nucleus"/>
    <property type="evidence" value="ECO:0007669"/>
    <property type="project" value="UniProtKB-SubCell"/>
</dbReference>
<keyword evidence="7" id="KW-0804">Transcription</keyword>
<feature type="region of interest" description="Disordered" evidence="9">
    <location>
        <begin position="1"/>
        <end position="96"/>
    </location>
</feature>
<comment type="subcellular location">
    <subcellularLocation>
        <location evidence="1">Nucleus</location>
    </subcellularLocation>
</comment>
<dbReference type="STRING" id="333673.A0A3M0KV00"/>
<gene>
    <name evidence="10" type="ORF">DUI87_07419</name>
</gene>
<keyword evidence="5" id="KW-0805">Transcription regulation</keyword>
<organism evidence="10 11">
    <name type="scientific">Hirundo rustica rustica</name>
    <dbReference type="NCBI Taxonomy" id="333673"/>
    <lineage>
        <taxon>Eukaryota</taxon>
        <taxon>Metazoa</taxon>
        <taxon>Chordata</taxon>
        <taxon>Craniata</taxon>
        <taxon>Vertebrata</taxon>
        <taxon>Euteleostomi</taxon>
        <taxon>Archelosauria</taxon>
        <taxon>Archosauria</taxon>
        <taxon>Dinosauria</taxon>
        <taxon>Saurischia</taxon>
        <taxon>Theropoda</taxon>
        <taxon>Coelurosauria</taxon>
        <taxon>Aves</taxon>
        <taxon>Neognathae</taxon>
        <taxon>Neoaves</taxon>
        <taxon>Telluraves</taxon>
        <taxon>Australaves</taxon>
        <taxon>Passeriformes</taxon>
        <taxon>Sylvioidea</taxon>
        <taxon>Hirundinidae</taxon>
        <taxon>Hirundo</taxon>
    </lineage>
</organism>
<feature type="compositionally biased region" description="Acidic residues" evidence="9">
    <location>
        <begin position="48"/>
        <end position="70"/>
    </location>
</feature>
<evidence type="ECO:0000256" key="2">
    <source>
        <dbReference type="ARBA" id="ARBA00022723"/>
    </source>
</evidence>
<protein>
    <submittedName>
        <fullName evidence="10">Uncharacterized protein</fullName>
    </submittedName>
</protein>
<evidence type="ECO:0000256" key="5">
    <source>
        <dbReference type="ARBA" id="ARBA00023015"/>
    </source>
</evidence>
<sequence>MQARRLAKRSSMGSRRLSAAAPQVDAVRPPKPESAWRPPRREGSAAALEEEDEDEDVVVEVEEEEEEEEGGLGSAPPTLAGHGKGPLRGSLKPSSDVTNSYVSTIVELMQSLETAEFESSVELPVYIQPNFCPQPKVQKDEFPRNGFDPAPKMMKSLKTKGPESCAVMVEEYKSPSSVAVVALGIAYTAFTAGEAANIKREMTFHAFQQEDVKSDISRKLSDQQFLLFTTKEEDLKTAETKKLNRAHEYEKENTRSVCLLEQKRKVVSSNIDVPPVRHIILIGYSVLQGAYQKPTSGWTTELFYPMKGY</sequence>
<comment type="caution">
    <text evidence="10">The sequence shown here is derived from an EMBL/GenBank/DDBJ whole genome shotgun (WGS) entry which is preliminary data.</text>
</comment>
<dbReference type="PANTHER" id="PTHR13006">
    <property type="entry name" value="PAPILLOMAVIRUS REGULATORY FACTOR PRF-1"/>
    <property type="match status" value="1"/>
</dbReference>
<dbReference type="OrthoDB" id="5950721at2759"/>
<dbReference type="GO" id="GO:0000978">
    <property type="term" value="F:RNA polymerase II cis-regulatory region sequence-specific DNA binding"/>
    <property type="evidence" value="ECO:0007669"/>
    <property type="project" value="TreeGrafter"/>
</dbReference>
<keyword evidence="4" id="KW-0862">Zinc</keyword>
<reference evidence="10 11" key="1">
    <citation type="submission" date="2018-07" db="EMBL/GenBank/DDBJ databases">
        <title>A high quality draft genome assembly of the barn swallow (H. rustica rustica).</title>
        <authorList>
            <person name="Formenti G."/>
            <person name="Chiara M."/>
            <person name="Poveda L."/>
            <person name="Francoijs K.-J."/>
            <person name="Bonisoli-Alquati A."/>
            <person name="Canova L."/>
            <person name="Gianfranceschi L."/>
            <person name="Horner D.S."/>
            <person name="Saino N."/>
        </authorList>
    </citation>
    <scope>NUCLEOTIDE SEQUENCE [LARGE SCALE GENOMIC DNA]</scope>
    <source>
        <strain evidence="10">Chelidonia</strain>
        <tissue evidence="10">Blood</tissue>
    </source>
</reference>
<evidence type="ECO:0000313" key="11">
    <source>
        <dbReference type="Proteomes" id="UP000269221"/>
    </source>
</evidence>
<name>A0A3M0KV00_HIRRU</name>
<keyword evidence="6" id="KW-0238">DNA-binding</keyword>
<dbReference type="AlphaFoldDB" id="A0A3M0KV00"/>
<dbReference type="EMBL" id="QRBI01000104">
    <property type="protein sequence ID" value="RMC15234.1"/>
    <property type="molecule type" value="Genomic_DNA"/>
</dbReference>
<evidence type="ECO:0000256" key="4">
    <source>
        <dbReference type="ARBA" id="ARBA00022833"/>
    </source>
</evidence>
<dbReference type="InterPro" id="IPR052253">
    <property type="entry name" value="CR1/CR2-DNA-binding_regulator"/>
</dbReference>
<keyword evidence="3" id="KW-0863">Zinc-finger</keyword>
<dbReference type="Proteomes" id="UP000269221">
    <property type="component" value="Unassembled WGS sequence"/>
</dbReference>
<keyword evidence="8" id="KW-0539">Nucleus</keyword>
<evidence type="ECO:0000313" key="10">
    <source>
        <dbReference type="EMBL" id="RMC15234.1"/>
    </source>
</evidence>
<dbReference type="PANTHER" id="PTHR13006:SF7">
    <property type="entry name" value="ZINC FINGER PROTEIN 704"/>
    <property type="match status" value="1"/>
</dbReference>
<evidence type="ECO:0000256" key="3">
    <source>
        <dbReference type="ARBA" id="ARBA00022771"/>
    </source>
</evidence>
<dbReference type="GO" id="GO:0008270">
    <property type="term" value="F:zinc ion binding"/>
    <property type="evidence" value="ECO:0007669"/>
    <property type="project" value="UniProtKB-KW"/>
</dbReference>
<evidence type="ECO:0000256" key="9">
    <source>
        <dbReference type="SAM" id="MobiDB-lite"/>
    </source>
</evidence>
<evidence type="ECO:0000256" key="1">
    <source>
        <dbReference type="ARBA" id="ARBA00004123"/>
    </source>
</evidence>
<evidence type="ECO:0000256" key="8">
    <source>
        <dbReference type="ARBA" id="ARBA00023242"/>
    </source>
</evidence>
<keyword evidence="2" id="KW-0479">Metal-binding</keyword>
<accession>A0A3M0KV00</accession>
<evidence type="ECO:0000256" key="7">
    <source>
        <dbReference type="ARBA" id="ARBA00023163"/>
    </source>
</evidence>
<dbReference type="GO" id="GO:0003700">
    <property type="term" value="F:DNA-binding transcription factor activity"/>
    <property type="evidence" value="ECO:0007669"/>
    <property type="project" value="TreeGrafter"/>
</dbReference>
<proteinExistence type="predicted"/>
<evidence type="ECO:0000256" key="6">
    <source>
        <dbReference type="ARBA" id="ARBA00023125"/>
    </source>
</evidence>
<dbReference type="GO" id="GO:0006357">
    <property type="term" value="P:regulation of transcription by RNA polymerase II"/>
    <property type="evidence" value="ECO:0007669"/>
    <property type="project" value="TreeGrafter"/>
</dbReference>
<keyword evidence="11" id="KW-1185">Reference proteome</keyword>